<gene>
    <name evidence="2" type="ORF">FAZ98_25590</name>
</gene>
<protein>
    <submittedName>
        <fullName evidence="2">DUF3649 domain-containing protein</fullName>
    </submittedName>
</protein>
<feature type="transmembrane region" description="Helical" evidence="1">
    <location>
        <begin position="47"/>
        <end position="67"/>
    </location>
</feature>
<keyword evidence="3" id="KW-1185">Reference proteome</keyword>
<organism evidence="2 3">
    <name type="scientific">Paraburkholderia acidisoli</name>
    <dbReference type="NCBI Taxonomy" id="2571748"/>
    <lineage>
        <taxon>Bacteria</taxon>
        <taxon>Pseudomonadati</taxon>
        <taxon>Pseudomonadota</taxon>
        <taxon>Betaproteobacteria</taxon>
        <taxon>Burkholderiales</taxon>
        <taxon>Burkholderiaceae</taxon>
        <taxon>Paraburkholderia</taxon>
    </lineage>
</organism>
<dbReference type="InterPro" id="IPR022109">
    <property type="entry name" value="DUF3649"/>
</dbReference>
<dbReference type="Proteomes" id="UP000433577">
    <property type="component" value="Chromosome 3"/>
</dbReference>
<dbReference type="KEGG" id="pacs:FAZ98_25590"/>
<keyword evidence="1" id="KW-0472">Membrane</keyword>
<dbReference type="AlphaFoldDB" id="A0A7Z2JGY8"/>
<feature type="transmembrane region" description="Helical" evidence="1">
    <location>
        <begin position="18"/>
        <end position="41"/>
    </location>
</feature>
<sequence length="122" mass="12160">MSAAFARARRHAPVASRVVAAIVGGYALGALSSVAALALPMSATQGVVTGMLASFVVYTGAVIWVFLARSATRAWAGLALVAAPLALAAWWASSVASATNHAASHLASTASAATKAQEGKPQ</sequence>
<name>A0A7Z2JGY8_9BURK</name>
<evidence type="ECO:0000313" key="3">
    <source>
        <dbReference type="Proteomes" id="UP000433577"/>
    </source>
</evidence>
<reference evidence="2 3" key="1">
    <citation type="submission" date="2019-12" db="EMBL/GenBank/DDBJ databases">
        <title>Paraburkholderia acidiphila 7Q-K02 sp. nov and Paraburkholderia acidisoli DHF22 sp. nov., two strains isolated from forest soil.</title>
        <authorList>
            <person name="Gao Z."/>
            <person name="Qiu L."/>
        </authorList>
    </citation>
    <scope>NUCLEOTIDE SEQUENCE [LARGE SCALE GENOMIC DNA]</scope>
    <source>
        <strain evidence="2 3">DHF22</strain>
    </source>
</reference>
<dbReference type="EMBL" id="CP046915">
    <property type="protein sequence ID" value="QGZ65152.1"/>
    <property type="molecule type" value="Genomic_DNA"/>
</dbReference>
<dbReference type="Pfam" id="PF12365">
    <property type="entry name" value="DUF3649"/>
    <property type="match status" value="1"/>
</dbReference>
<proteinExistence type="predicted"/>
<feature type="transmembrane region" description="Helical" evidence="1">
    <location>
        <begin position="74"/>
        <end position="92"/>
    </location>
</feature>
<evidence type="ECO:0000313" key="2">
    <source>
        <dbReference type="EMBL" id="QGZ65152.1"/>
    </source>
</evidence>
<accession>A0A7Z2JGY8</accession>
<keyword evidence="1" id="KW-0812">Transmembrane</keyword>
<dbReference type="OrthoDB" id="1684279at2"/>
<keyword evidence="1" id="KW-1133">Transmembrane helix</keyword>
<evidence type="ECO:0000256" key="1">
    <source>
        <dbReference type="SAM" id="Phobius"/>
    </source>
</evidence>